<organism evidence="2 3">
    <name type="scientific">Natronococcus jeotgali DSM 18795</name>
    <dbReference type="NCBI Taxonomy" id="1227498"/>
    <lineage>
        <taxon>Archaea</taxon>
        <taxon>Methanobacteriati</taxon>
        <taxon>Methanobacteriota</taxon>
        <taxon>Stenosarchaea group</taxon>
        <taxon>Halobacteria</taxon>
        <taxon>Halobacteriales</taxon>
        <taxon>Natrialbaceae</taxon>
        <taxon>Natronococcus</taxon>
    </lineage>
</organism>
<dbReference type="Gene3D" id="3.30.70.1450">
    <property type="entry name" value="Regulator of K+ conductance, C-terminal domain"/>
    <property type="match status" value="1"/>
</dbReference>
<name>L9WZH5_9EURY</name>
<accession>L9WZH5</accession>
<keyword evidence="3" id="KW-1185">Reference proteome</keyword>
<dbReference type="OrthoDB" id="6762at2157"/>
<sequence length="58" mass="6283">MERGVLDDDSLGIASEREEDVLTPHGTTVIQPDDIVTVLSRSGATDRVIDAFIAEKEV</sequence>
<feature type="region of interest" description="Disordered" evidence="1">
    <location>
        <begin position="1"/>
        <end position="26"/>
    </location>
</feature>
<evidence type="ECO:0000313" key="2">
    <source>
        <dbReference type="EMBL" id="ELY54894.1"/>
    </source>
</evidence>
<dbReference type="RefSeq" id="WP_008425365.1">
    <property type="nucleotide sequence ID" value="NZ_AOIA01000133.1"/>
</dbReference>
<dbReference type="Proteomes" id="UP000011531">
    <property type="component" value="Unassembled WGS sequence"/>
</dbReference>
<reference evidence="2 3" key="1">
    <citation type="journal article" date="2014" name="PLoS Genet.">
        <title>Phylogenetically driven sequencing of extremely halophilic archaea reveals strategies for static and dynamic osmo-response.</title>
        <authorList>
            <person name="Becker E.A."/>
            <person name="Seitzer P.M."/>
            <person name="Tritt A."/>
            <person name="Larsen D."/>
            <person name="Krusor M."/>
            <person name="Yao A.I."/>
            <person name="Wu D."/>
            <person name="Madern D."/>
            <person name="Eisen J.A."/>
            <person name="Darling A.E."/>
            <person name="Facciotti M.T."/>
        </authorList>
    </citation>
    <scope>NUCLEOTIDE SEQUENCE [LARGE SCALE GENOMIC DNA]</scope>
    <source>
        <strain evidence="2 3">DSM 18795</strain>
    </source>
</reference>
<dbReference type="GO" id="GO:0006813">
    <property type="term" value="P:potassium ion transport"/>
    <property type="evidence" value="ECO:0007669"/>
    <property type="project" value="InterPro"/>
</dbReference>
<dbReference type="EMBL" id="AOIA01000133">
    <property type="protein sequence ID" value="ELY54894.1"/>
    <property type="molecule type" value="Genomic_DNA"/>
</dbReference>
<comment type="caution">
    <text evidence="2">The sequence shown here is derived from an EMBL/GenBank/DDBJ whole genome shotgun (WGS) entry which is preliminary data.</text>
</comment>
<proteinExistence type="predicted"/>
<evidence type="ECO:0000256" key="1">
    <source>
        <dbReference type="SAM" id="MobiDB-lite"/>
    </source>
</evidence>
<protein>
    <submittedName>
        <fullName evidence="2">AsnC family transcriptional regulator</fullName>
    </submittedName>
</protein>
<dbReference type="AlphaFoldDB" id="L9WZH5"/>
<gene>
    <name evidence="2" type="ORF">C492_16246</name>
</gene>
<dbReference type="InterPro" id="IPR036721">
    <property type="entry name" value="RCK_C_sf"/>
</dbReference>
<evidence type="ECO:0000313" key="3">
    <source>
        <dbReference type="Proteomes" id="UP000011531"/>
    </source>
</evidence>